<keyword evidence="1" id="KW-0472">Membrane</keyword>
<dbReference type="AlphaFoldDB" id="A0A8S1ZJM4"/>
<dbReference type="Proteomes" id="UP000682877">
    <property type="component" value="Chromosome 1"/>
</dbReference>
<keyword evidence="1" id="KW-1133">Transmembrane helix</keyword>
<gene>
    <name evidence="2" type="ORF">AARE701A_LOCUS1828</name>
</gene>
<evidence type="ECO:0000313" key="3">
    <source>
        <dbReference type="Proteomes" id="UP000682877"/>
    </source>
</evidence>
<keyword evidence="1" id="KW-0812">Transmembrane</keyword>
<accession>A0A8S1ZJM4</accession>
<keyword evidence="3" id="KW-1185">Reference proteome</keyword>
<feature type="transmembrane region" description="Helical" evidence="1">
    <location>
        <begin position="21"/>
        <end position="40"/>
    </location>
</feature>
<proteinExistence type="predicted"/>
<evidence type="ECO:0000256" key="1">
    <source>
        <dbReference type="SAM" id="Phobius"/>
    </source>
</evidence>
<sequence length="150" mass="16323">MDAHDHRQAAAQENRFRLMNPALFIVLLTVVPFLSSPVGLNPTNPPPGMTPATFQAIKIASQCFYPLSYLGLVSALAAIIVLAVDGPPVRAVRVAGKLIKIALLFEMLSFGCLSFIRLSPNTLLSGLCLLQVFVTLVVLCFCIHFFNDHN</sequence>
<organism evidence="2 3">
    <name type="scientific">Arabidopsis arenosa</name>
    <name type="common">Sand rock-cress</name>
    <name type="synonym">Cardaminopsis arenosa</name>
    <dbReference type="NCBI Taxonomy" id="38785"/>
    <lineage>
        <taxon>Eukaryota</taxon>
        <taxon>Viridiplantae</taxon>
        <taxon>Streptophyta</taxon>
        <taxon>Embryophyta</taxon>
        <taxon>Tracheophyta</taxon>
        <taxon>Spermatophyta</taxon>
        <taxon>Magnoliopsida</taxon>
        <taxon>eudicotyledons</taxon>
        <taxon>Gunneridae</taxon>
        <taxon>Pentapetalae</taxon>
        <taxon>rosids</taxon>
        <taxon>malvids</taxon>
        <taxon>Brassicales</taxon>
        <taxon>Brassicaceae</taxon>
        <taxon>Camelineae</taxon>
        <taxon>Arabidopsis</taxon>
    </lineage>
</organism>
<feature type="transmembrane region" description="Helical" evidence="1">
    <location>
        <begin position="98"/>
        <end position="116"/>
    </location>
</feature>
<dbReference type="EMBL" id="LR999451">
    <property type="protein sequence ID" value="CAE5958206.1"/>
    <property type="molecule type" value="Genomic_DNA"/>
</dbReference>
<name>A0A8S1ZJM4_ARAAE</name>
<protein>
    <submittedName>
        <fullName evidence="2">Uncharacterized protein</fullName>
    </submittedName>
</protein>
<feature type="transmembrane region" description="Helical" evidence="1">
    <location>
        <begin position="67"/>
        <end position="86"/>
    </location>
</feature>
<feature type="transmembrane region" description="Helical" evidence="1">
    <location>
        <begin position="122"/>
        <end position="146"/>
    </location>
</feature>
<reference evidence="2" key="1">
    <citation type="submission" date="2021-01" db="EMBL/GenBank/DDBJ databases">
        <authorList>
            <person name="Bezrukov I."/>
        </authorList>
    </citation>
    <scope>NUCLEOTIDE SEQUENCE</scope>
</reference>
<evidence type="ECO:0000313" key="2">
    <source>
        <dbReference type="EMBL" id="CAE5958206.1"/>
    </source>
</evidence>